<keyword evidence="8 9" id="KW-0472">Membrane</keyword>
<keyword evidence="7 9" id="KW-1133">Transmembrane helix</keyword>
<dbReference type="InterPro" id="IPR001872">
    <property type="entry name" value="Peptidase_A8"/>
</dbReference>
<evidence type="ECO:0000256" key="9">
    <source>
        <dbReference type="HAMAP-Rule" id="MF_00161"/>
    </source>
</evidence>
<evidence type="ECO:0000256" key="8">
    <source>
        <dbReference type="ARBA" id="ARBA00023136"/>
    </source>
</evidence>
<keyword evidence="6 9" id="KW-0378">Hydrolase</keyword>
<comment type="catalytic activity">
    <reaction evidence="9 10">
        <text>Release of signal peptides from bacterial membrane prolipoproteins. Hydrolyzes -Xaa-Yaa-Zaa-|-(S,diacylglyceryl)Cys-, in which Xaa is hydrophobic (preferably Leu), and Yaa (Ala or Ser) and Zaa (Gly or Ala) have small, neutral side chains.</text>
        <dbReference type="EC" id="3.4.23.36"/>
    </reaction>
</comment>
<evidence type="ECO:0000256" key="10">
    <source>
        <dbReference type="RuleBase" id="RU000594"/>
    </source>
</evidence>
<dbReference type="RefSeq" id="WP_380022574.1">
    <property type="nucleotide sequence ID" value="NZ_JBHSHD010000016.1"/>
</dbReference>
<comment type="caution">
    <text evidence="9">Lacks conserved residue(s) required for the propagation of feature annotation.</text>
</comment>
<keyword evidence="5 9" id="KW-0064">Aspartyl protease</keyword>
<evidence type="ECO:0000256" key="3">
    <source>
        <dbReference type="ARBA" id="ARBA00022670"/>
    </source>
</evidence>
<evidence type="ECO:0000256" key="2">
    <source>
        <dbReference type="ARBA" id="ARBA00022475"/>
    </source>
</evidence>
<feature type="active site" evidence="9">
    <location>
        <position position="139"/>
    </location>
</feature>
<evidence type="ECO:0000256" key="7">
    <source>
        <dbReference type="ARBA" id="ARBA00022989"/>
    </source>
</evidence>
<dbReference type="GO" id="GO:0004190">
    <property type="term" value="F:aspartic-type endopeptidase activity"/>
    <property type="evidence" value="ECO:0007669"/>
    <property type="project" value="UniProtKB-EC"/>
</dbReference>
<evidence type="ECO:0000256" key="6">
    <source>
        <dbReference type="ARBA" id="ARBA00022801"/>
    </source>
</evidence>
<comment type="subcellular location">
    <subcellularLocation>
        <location evidence="9">Cell membrane</location>
        <topology evidence="9">Multi-pass membrane protein</topology>
    </subcellularLocation>
</comment>
<dbReference type="EC" id="3.4.23.36" evidence="9"/>
<proteinExistence type="inferred from homology"/>
<organism evidence="12 13">
    <name type="scientific">Dokdonella ginsengisoli</name>
    <dbReference type="NCBI Taxonomy" id="363846"/>
    <lineage>
        <taxon>Bacteria</taxon>
        <taxon>Pseudomonadati</taxon>
        <taxon>Pseudomonadota</taxon>
        <taxon>Gammaproteobacteria</taxon>
        <taxon>Lysobacterales</taxon>
        <taxon>Rhodanobacteraceae</taxon>
        <taxon>Dokdonella</taxon>
    </lineage>
</organism>
<keyword evidence="2 9" id="KW-1003">Cell membrane</keyword>
<dbReference type="HAMAP" id="MF_00161">
    <property type="entry name" value="LspA"/>
    <property type="match status" value="1"/>
</dbReference>
<feature type="transmembrane region" description="Helical" evidence="9">
    <location>
        <begin position="68"/>
        <end position="86"/>
    </location>
</feature>
<comment type="pathway">
    <text evidence="9">Protein modification; lipoprotein biosynthesis (signal peptide cleavage).</text>
</comment>
<dbReference type="PANTHER" id="PTHR33695:SF1">
    <property type="entry name" value="LIPOPROTEIN SIGNAL PEPTIDASE"/>
    <property type="match status" value="1"/>
</dbReference>
<feature type="transmembrane region" description="Helical" evidence="9">
    <location>
        <begin position="93"/>
        <end position="111"/>
    </location>
</feature>
<evidence type="ECO:0000313" key="12">
    <source>
        <dbReference type="EMBL" id="MFC4822295.1"/>
    </source>
</evidence>
<feature type="transmembrane region" description="Helical" evidence="9">
    <location>
        <begin position="131"/>
        <end position="155"/>
    </location>
</feature>
<evidence type="ECO:0000313" key="13">
    <source>
        <dbReference type="Proteomes" id="UP001595886"/>
    </source>
</evidence>
<sequence>MTRRNALPWLLLSLLVIVLDQWTKHVVLGALDHLQRVEVIPGFLNWTLAFNTGAAFSFLADESGWQRWLFTALAIGVSAVLVVWLGRTRRGEWRTALPLALIVGGAIGNLIDRLRFGHVTDFIQVYHGDWYFPAFNVADSAISVGAVLLIAFGLFEGKRSS</sequence>
<evidence type="ECO:0000256" key="11">
    <source>
        <dbReference type="RuleBase" id="RU004181"/>
    </source>
</evidence>
<feature type="active site" evidence="9">
    <location>
        <position position="121"/>
    </location>
</feature>
<dbReference type="PROSITE" id="PS00855">
    <property type="entry name" value="SPASE_II"/>
    <property type="match status" value="1"/>
</dbReference>
<dbReference type="EMBL" id="JBHSHD010000016">
    <property type="protein sequence ID" value="MFC4822295.1"/>
    <property type="molecule type" value="Genomic_DNA"/>
</dbReference>
<comment type="function">
    <text evidence="9 10">This protein specifically catalyzes the removal of signal peptides from prolipoproteins.</text>
</comment>
<comment type="similarity">
    <text evidence="1 9 11">Belongs to the peptidase A8 family.</text>
</comment>
<comment type="caution">
    <text evidence="12">The sequence shown here is derived from an EMBL/GenBank/DDBJ whole genome shotgun (WGS) entry which is preliminary data.</text>
</comment>
<dbReference type="NCBIfam" id="TIGR00077">
    <property type="entry name" value="lspA"/>
    <property type="match status" value="1"/>
</dbReference>
<dbReference type="PANTHER" id="PTHR33695">
    <property type="entry name" value="LIPOPROTEIN SIGNAL PEPTIDASE"/>
    <property type="match status" value="1"/>
</dbReference>
<gene>
    <name evidence="9 12" type="primary">lspA</name>
    <name evidence="12" type="ORF">ACFO6Q_18365</name>
</gene>
<evidence type="ECO:0000256" key="4">
    <source>
        <dbReference type="ARBA" id="ARBA00022692"/>
    </source>
</evidence>
<dbReference type="Pfam" id="PF01252">
    <property type="entry name" value="Peptidase_A8"/>
    <property type="match status" value="1"/>
</dbReference>
<evidence type="ECO:0000256" key="5">
    <source>
        <dbReference type="ARBA" id="ARBA00022750"/>
    </source>
</evidence>
<reference evidence="13" key="1">
    <citation type="journal article" date="2019" name="Int. J. Syst. Evol. Microbiol.">
        <title>The Global Catalogue of Microorganisms (GCM) 10K type strain sequencing project: providing services to taxonomists for standard genome sequencing and annotation.</title>
        <authorList>
            <consortium name="The Broad Institute Genomics Platform"/>
            <consortium name="The Broad Institute Genome Sequencing Center for Infectious Disease"/>
            <person name="Wu L."/>
            <person name="Ma J."/>
        </authorList>
    </citation>
    <scope>NUCLEOTIDE SEQUENCE [LARGE SCALE GENOMIC DNA]</scope>
    <source>
        <strain evidence="13">CCUG 30340</strain>
    </source>
</reference>
<accession>A0ABV9QY41</accession>
<dbReference type="Proteomes" id="UP001595886">
    <property type="component" value="Unassembled WGS sequence"/>
</dbReference>
<keyword evidence="4 9" id="KW-0812">Transmembrane</keyword>
<dbReference type="PRINTS" id="PR00781">
    <property type="entry name" value="LIPOSIGPTASE"/>
</dbReference>
<name>A0ABV9QY41_9GAMM</name>
<keyword evidence="13" id="KW-1185">Reference proteome</keyword>
<protein>
    <recommendedName>
        <fullName evidence="9">Lipoprotein signal peptidase</fullName>
        <ecNumber evidence="9">3.4.23.36</ecNumber>
    </recommendedName>
    <alternativeName>
        <fullName evidence="9">Prolipoprotein signal peptidase</fullName>
    </alternativeName>
    <alternativeName>
        <fullName evidence="9">Signal peptidase II</fullName>
        <shortName evidence="9">SPase II</shortName>
    </alternativeName>
</protein>
<evidence type="ECO:0000256" key="1">
    <source>
        <dbReference type="ARBA" id="ARBA00006139"/>
    </source>
</evidence>
<keyword evidence="3 9" id="KW-0645">Protease</keyword>